<comment type="caution">
    <text evidence="5">The sequence shown here is derived from an EMBL/GenBank/DDBJ whole genome shotgun (WGS) entry which is preliminary data.</text>
</comment>
<evidence type="ECO:0000256" key="1">
    <source>
        <dbReference type="ARBA" id="ARBA00004123"/>
    </source>
</evidence>
<reference evidence="5" key="1">
    <citation type="journal article" date="2023" name="Mol. Biol. Evol.">
        <title>Third-Generation Sequencing Reveals the Adaptive Role of the Epigenome in Three Deep-Sea Polychaetes.</title>
        <authorList>
            <person name="Perez M."/>
            <person name="Aroh O."/>
            <person name="Sun Y."/>
            <person name="Lan Y."/>
            <person name="Juniper S.K."/>
            <person name="Young C.R."/>
            <person name="Angers B."/>
            <person name="Qian P.Y."/>
        </authorList>
    </citation>
    <scope>NUCLEOTIDE SEQUENCE</scope>
    <source>
        <strain evidence="5">R07B-5</strain>
    </source>
</reference>
<organism evidence="5 6">
    <name type="scientific">Ridgeia piscesae</name>
    <name type="common">Tubeworm</name>
    <dbReference type="NCBI Taxonomy" id="27915"/>
    <lineage>
        <taxon>Eukaryota</taxon>
        <taxon>Metazoa</taxon>
        <taxon>Spiralia</taxon>
        <taxon>Lophotrochozoa</taxon>
        <taxon>Annelida</taxon>
        <taxon>Polychaeta</taxon>
        <taxon>Sedentaria</taxon>
        <taxon>Canalipalpata</taxon>
        <taxon>Sabellida</taxon>
        <taxon>Siboglinidae</taxon>
        <taxon>Ridgeia</taxon>
    </lineage>
</organism>
<sequence length="280" mass="31885">MGLEDTQTCASMLSTMMAYRQCEVGRRRTRRPPSRAPEDSHDRMTLAYIRAVAKRFKHQPSVYRKFVHMLSDINKPGVDKIDIITRVAVLFNDHRDLLLRFNRFLPPGYVFEVQANAVVVKVFDSLQSTATADAPAPELLPHEEQLAEARHLAESRERSTSRDGRRVSLSTLRSVHQKDVRETLAYVALVKEASSARVYRRFLDTLADFHEHRADELETIQRIVALFQLRAPLVEGFNRFLPEGFAVSKEGPSGFVIVHPSRTGGEPGVLHYMVDEAFTR</sequence>
<dbReference type="GO" id="GO:0003714">
    <property type="term" value="F:transcription corepressor activity"/>
    <property type="evidence" value="ECO:0007669"/>
    <property type="project" value="InterPro"/>
</dbReference>
<name>A0AAD9PAE4_RIDPI</name>
<evidence type="ECO:0000313" key="5">
    <source>
        <dbReference type="EMBL" id="KAK2191189.1"/>
    </source>
</evidence>
<dbReference type="PROSITE" id="PS51477">
    <property type="entry name" value="PAH"/>
    <property type="match status" value="2"/>
</dbReference>
<dbReference type="InterPro" id="IPR039774">
    <property type="entry name" value="Sin3-like"/>
</dbReference>
<accession>A0AAD9PAE4</accession>
<dbReference type="GO" id="GO:0070822">
    <property type="term" value="C:Sin3-type complex"/>
    <property type="evidence" value="ECO:0007669"/>
    <property type="project" value="TreeGrafter"/>
</dbReference>
<dbReference type="AlphaFoldDB" id="A0AAD9PAE4"/>
<dbReference type="Proteomes" id="UP001209878">
    <property type="component" value="Unassembled WGS sequence"/>
</dbReference>
<evidence type="ECO:0000256" key="2">
    <source>
        <dbReference type="ARBA" id="ARBA00022491"/>
    </source>
</evidence>
<dbReference type="PANTHER" id="PTHR12346">
    <property type="entry name" value="SIN3B-RELATED"/>
    <property type="match status" value="1"/>
</dbReference>
<keyword evidence="2" id="KW-0678">Repressor</keyword>
<dbReference type="EMBL" id="JAODUO010000057">
    <property type="protein sequence ID" value="KAK2191189.1"/>
    <property type="molecule type" value="Genomic_DNA"/>
</dbReference>
<protein>
    <submittedName>
        <fullName evidence="5">Uncharacterized protein</fullName>
    </submittedName>
</protein>
<dbReference type="PANTHER" id="PTHR12346:SF0">
    <property type="entry name" value="SIN3A, ISOFORM G"/>
    <property type="match status" value="1"/>
</dbReference>
<dbReference type="GO" id="GO:0000122">
    <property type="term" value="P:negative regulation of transcription by RNA polymerase II"/>
    <property type="evidence" value="ECO:0007669"/>
    <property type="project" value="TreeGrafter"/>
</dbReference>
<dbReference type="InterPro" id="IPR003822">
    <property type="entry name" value="PAH"/>
</dbReference>
<evidence type="ECO:0000256" key="4">
    <source>
        <dbReference type="PROSITE-ProRule" id="PRU00810"/>
    </source>
</evidence>
<dbReference type="Pfam" id="PF02671">
    <property type="entry name" value="PAH"/>
    <property type="match status" value="2"/>
</dbReference>
<evidence type="ECO:0000313" key="6">
    <source>
        <dbReference type="Proteomes" id="UP001209878"/>
    </source>
</evidence>
<evidence type="ECO:0000256" key="3">
    <source>
        <dbReference type="ARBA" id="ARBA00023242"/>
    </source>
</evidence>
<gene>
    <name evidence="5" type="ORF">NP493_57g04018</name>
</gene>
<keyword evidence="6" id="KW-1185">Reference proteome</keyword>
<keyword evidence="3 4" id="KW-0539">Nucleus</keyword>
<dbReference type="SUPFAM" id="SSF47762">
    <property type="entry name" value="PAH2 domain"/>
    <property type="match status" value="2"/>
</dbReference>
<proteinExistence type="predicted"/>
<dbReference type="InterPro" id="IPR036600">
    <property type="entry name" value="PAH_sf"/>
</dbReference>
<dbReference type="Gene3D" id="1.20.1160.11">
    <property type="entry name" value="Paired amphipathic helix"/>
    <property type="match status" value="2"/>
</dbReference>
<comment type="subcellular location">
    <subcellularLocation>
        <location evidence="1 4">Nucleus</location>
    </subcellularLocation>
</comment>